<dbReference type="InterPro" id="IPR002110">
    <property type="entry name" value="Ankyrin_rpt"/>
</dbReference>
<proteinExistence type="predicted"/>
<gene>
    <name evidence="4" type="ORF">HYH02_008053</name>
</gene>
<evidence type="ECO:0000256" key="2">
    <source>
        <dbReference type="ARBA" id="ARBA00023043"/>
    </source>
</evidence>
<organism evidence="4 5">
    <name type="scientific">Chlamydomonas schloesseri</name>
    <dbReference type="NCBI Taxonomy" id="2026947"/>
    <lineage>
        <taxon>Eukaryota</taxon>
        <taxon>Viridiplantae</taxon>
        <taxon>Chlorophyta</taxon>
        <taxon>core chlorophytes</taxon>
        <taxon>Chlorophyceae</taxon>
        <taxon>CS clade</taxon>
        <taxon>Chlamydomonadales</taxon>
        <taxon>Chlamydomonadaceae</taxon>
        <taxon>Chlamydomonas</taxon>
    </lineage>
</organism>
<keyword evidence="5" id="KW-1185">Reference proteome</keyword>
<comment type="caution">
    <text evidence="4">The sequence shown here is derived from an EMBL/GenBank/DDBJ whole genome shotgun (WGS) entry which is preliminary data.</text>
</comment>
<name>A0A835WGA5_9CHLO</name>
<dbReference type="InterPro" id="IPR036770">
    <property type="entry name" value="Ankyrin_rpt-contain_sf"/>
</dbReference>
<dbReference type="Pfam" id="PF12796">
    <property type="entry name" value="Ank_2"/>
    <property type="match status" value="1"/>
</dbReference>
<dbReference type="SUPFAM" id="SSF48403">
    <property type="entry name" value="Ankyrin repeat"/>
    <property type="match status" value="1"/>
</dbReference>
<evidence type="ECO:0000313" key="4">
    <source>
        <dbReference type="EMBL" id="KAG2446897.1"/>
    </source>
</evidence>
<dbReference type="PROSITE" id="PS50088">
    <property type="entry name" value="ANK_REPEAT"/>
    <property type="match status" value="1"/>
</dbReference>
<evidence type="ECO:0000313" key="5">
    <source>
        <dbReference type="Proteomes" id="UP000613740"/>
    </source>
</evidence>
<dbReference type="Proteomes" id="UP000613740">
    <property type="component" value="Unassembled WGS sequence"/>
</dbReference>
<keyword evidence="2 3" id="KW-0040">ANK repeat</keyword>
<accession>A0A835WGA5</accession>
<sequence length="198" mass="20357">MIAAKPTTVCSSGAIRKQAAPAAPRSASSWAQPARRGAVVVVRAESSQSPVRAAISQVAINIYKVSAMLSPQEPAQSPLWAALKKLDLGAVSAAVRGGADVNEREGGPGGDTPLLMIARAGHYKYPPAEIPAALVKAGADLEAKDKAGLTALQVSLLSGWQNIAELLIKSGASTAGVAAIKPRLTCPDCKRIVAQYNL</sequence>
<dbReference type="OrthoDB" id="71307at2759"/>
<feature type="repeat" description="ANK" evidence="3">
    <location>
        <begin position="109"/>
        <end position="146"/>
    </location>
</feature>
<dbReference type="PANTHER" id="PTHR24171">
    <property type="entry name" value="ANKYRIN REPEAT DOMAIN-CONTAINING PROTEIN 39-RELATED"/>
    <property type="match status" value="1"/>
</dbReference>
<evidence type="ECO:0000256" key="3">
    <source>
        <dbReference type="PROSITE-ProRule" id="PRU00023"/>
    </source>
</evidence>
<keyword evidence="1" id="KW-0677">Repeat</keyword>
<dbReference type="EMBL" id="JAEHOD010000024">
    <property type="protein sequence ID" value="KAG2446897.1"/>
    <property type="molecule type" value="Genomic_DNA"/>
</dbReference>
<evidence type="ECO:0000256" key="1">
    <source>
        <dbReference type="ARBA" id="ARBA00022737"/>
    </source>
</evidence>
<dbReference type="Gene3D" id="1.25.40.20">
    <property type="entry name" value="Ankyrin repeat-containing domain"/>
    <property type="match status" value="1"/>
</dbReference>
<dbReference type="AlphaFoldDB" id="A0A835WGA5"/>
<protein>
    <submittedName>
        <fullName evidence="4">Uncharacterized protein</fullName>
    </submittedName>
</protein>
<reference evidence="4" key="1">
    <citation type="journal article" date="2020" name="bioRxiv">
        <title>Comparative genomics of Chlamydomonas.</title>
        <authorList>
            <person name="Craig R.J."/>
            <person name="Hasan A.R."/>
            <person name="Ness R.W."/>
            <person name="Keightley P.D."/>
        </authorList>
    </citation>
    <scope>NUCLEOTIDE SEQUENCE</scope>
    <source>
        <strain evidence="4">CCAP 11/173</strain>
    </source>
</reference>